<accession>A0A0L0T6W1</accession>
<organism evidence="1 2">
    <name type="scientific">Allomyces macrogynus (strain ATCC 38327)</name>
    <name type="common">Allomyces javanicus var. macrogynus</name>
    <dbReference type="NCBI Taxonomy" id="578462"/>
    <lineage>
        <taxon>Eukaryota</taxon>
        <taxon>Fungi</taxon>
        <taxon>Fungi incertae sedis</taxon>
        <taxon>Blastocladiomycota</taxon>
        <taxon>Blastocladiomycetes</taxon>
        <taxon>Blastocladiales</taxon>
        <taxon>Blastocladiaceae</taxon>
        <taxon>Allomyces</taxon>
    </lineage>
</organism>
<proteinExistence type="predicted"/>
<dbReference type="Proteomes" id="UP000054350">
    <property type="component" value="Unassembled WGS sequence"/>
</dbReference>
<dbReference type="AlphaFoldDB" id="A0A0L0T6W1"/>
<keyword evidence="2" id="KW-1185">Reference proteome</keyword>
<name>A0A0L0T6W1_ALLM3</name>
<sequence>MGTAAAAFRWSTLHHITESPDVPLVASLGDNATLTFETGLPPSSAAGLLTNVVCPDARPYTFSQAESARLAMANSSFKSNFPRTNVTKNMLTEGELGVVYQIVGSLQLTSVVATGNVANYVFFVDYLGAATIGQSMFVANHGAALRFRAWPTAPIDNSTFTGNMSGVDGVGGVGVVEVATDYQYLMVTPVRANAPAMYYALPYHAIATDDQALTATVTVKSGAVLEIQAHDPANWK</sequence>
<reference evidence="2" key="2">
    <citation type="submission" date="2009-11" db="EMBL/GenBank/DDBJ databases">
        <title>The Genome Sequence of Allomyces macrogynus strain ATCC 38327.</title>
        <authorList>
            <consortium name="The Broad Institute Genome Sequencing Platform"/>
            <person name="Russ C."/>
            <person name="Cuomo C."/>
            <person name="Shea T."/>
            <person name="Young S.K."/>
            <person name="Zeng Q."/>
            <person name="Koehrsen M."/>
            <person name="Haas B."/>
            <person name="Borodovsky M."/>
            <person name="Guigo R."/>
            <person name="Alvarado L."/>
            <person name="Berlin A."/>
            <person name="Borenstein D."/>
            <person name="Chen Z."/>
            <person name="Engels R."/>
            <person name="Freedman E."/>
            <person name="Gellesch M."/>
            <person name="Goldberg J."/>
            <person name="Griggs A."/>
            <person name="Gujja S."/>
            <person name="Heiman D."/>
            <person name="Hepburn T."/>
            <person name="Howarth C."/>
            <person name="Jen D."/>
            <person name="Larson L."/>
            <person name="Lewis B."/>
            <person name="Mehta T."/>
            <person name="Park D."/>
            <person name="Pearson M."/>
            <person name="Roberts A."/>
            <person name="Saif S."/>
            <person name="Shenoy N."/>
            <person name="Sisk P."/>
            <person name="Stolte C."/>
            <person name="Sykes S."/>
            <person name="Walk T."/>
            <person name="White J."/>
            <person name="Yandava C."/>
            <person name="Burger G."/>
            <person name="Gray M.W."/>
            <person name="Holland P.W.H."/>
            <person name="King N."/>
            <person name="Lang F.B.F."/>
            <person name="Roger A.J."/>
            <person name="Ruiz-Trillo I."/>
            <person name="Lander E."/>
            <person name="Nusbaum C."/>
        </authorList>
    </citation>
    <scope>NUCLEOTIDE SEQUENCE [LARGE SCALE GENOMIC DNA]</scope>
    <source>
        <strain evidence="2">ATCC 38327</strain>
    </source>
</reference>
<reference evidence="1 2" key="1">
    <citation type="submission" date="2009-11" db="EMBL/GenBank/DDBJ databases">
        <title>Annotation of Allomyces macrogynus ATCC 38327.</title>
        <authorList>
            <consortium name="The Broad Institute Genome Sequencing Platform"/>
            <person name="Russ C."/>
            <person name="Cuomo C."/>
            <person name="Burger G."/>
            <person name="Gray M.W."/>
            <person name="Holland P.W.H."/>
            <person name="King N."/>
            <person name="Lang F.B.F."/>
            <person name="Roger A.J."/>
            <person name="Ruiz-Trillo I."/>
            <person name="Young S.K."/>
            <person name="Zeng Q."/>
            <person name="Gargeya S."/>
            <person name="Fitzgerald M."/>
            <person name="Haas B."/>
            <person name="Abouelleil A."/>
            <person name="Alvarado L."/>
            <person name="Arachchi H.M."/>
            <person name="Berlin A."/>
            <person name="Chapman S.B."/>
            <person name="Gearin G."/>
            <person name="Goldberg J."/>
            <person name="Griggs A."/>
            <person name="Gujja S."/>
            <person name="Hansen M."/>
            <person name="Heiman D."/>
            <person name="Howarth C."/>
            <person name="Larimer J."/>
            <person name="Lui A."/>
            <person name="MacDonald P.J.P."/>
            <person name="McCowen C."/>
            <person name="Montmayeur A."/>
            <person name="Murphy C."/>
            <person name="Neiman D."/>
            <person name="Pearson M."/>
            <person name="Priest M."/>
            <person name="Roberts A."/>
            <person name="Saif S."/>
            <person name="Shea T."/>
            <person name="Sisk P."/>
            <person name="Stolte C."/>
            <person name="Sykes S."/>
            <person name="Wortman J."/>
            <person name="Nusbaum C."/>
            <person name="Birren B."/>
        </authorList>
    </citation>
    <scope>NUCLEOTIDE SEQUENCE [LARGE SCALE GENOMIC DNA]</scope>
    <source>
        <strain evidence="1 2">ATCC 38327</strain>
    </source>
</reference>
<dbReference type="EMBL" id="GG745366">
    <property type="protein sequence ID" value="KNE70460.1"/>
    <property type="molecule type" value="Genomic_DNA"/>
</dbReference>
<protein>
    <submittedName>
        <fullName evidence="1">Uncharacterized protein</fullName>
    </submittedName>
</protein>
<gene>
    <name evidence="1" type="ORF">AMAG_14588</name>
</gene>
<evidence type="ECO:0000313" key="2">
    <source>
        <dbReference type="Proteomes" id="UP000054350"/>
    </source>
</evidence>
<dbReference type="VEuPathDB" id="FungiDB:AMAG_14588"/>
<evidence type="ECO:0000313" key="1">
    <source>
        <dbReference type="EMBL" id="KNE70460.1"/>
    </source>
</evidence>